<evidence type="ECO:0000313" key="1">
    <source>
        <dbReference type="EMBL" id="JAH22412.1"/>
    </source>
</evidence>
<organism evidence="1">
    <name type="scientific">Anguilla anguilla</name>
    <name type="common">European freshwater eel</name>
    <name type="synonym">Muraena anguilla</name>
    <dbReference type="NCBI Taxonomy" id="7936"/>
    <lineage>
        <taxon>Eukaryota</taxon>
        <taxon>Metazoa</taxon>
        <taxon>Chordata</taxon>
        <taxon>Craniata</taxon>
        <taxon>Vertebrata</taxon>
        <taxon>Euteleostomi</taxon>
        <taxon>Actinopterygii</taxon>
        <taxon>Neopterygii</taxon>
        <taxon>Teleostei</taxon>
        <taxon>Anguilliformes</taxon>
        <taxon>Anguillidae</taxon>
        <taxon>Anguilla</taxon>
    </lineage>
</organism>
<protein>
    <submittedName>
        <fullName evidence="1">Uncharacterized protein</fullName>
    </submittedName>
</protein>
<proteinExistence type="predicted"/>
<name>A0A0E9R0Z0_ANGAN</name>
<reference evidence="1" key="1">
    <citation type="submission" date="2014-11" db="EMBL/GenBank/DDBJ databases">
        <authorList>
            <person name="Amaro Gonzalez C."/>
        </authorList>
    </citation>
    <scope>NUCLEOTIDE SEQUENCE</scope>
</reference>
<accession>A0A0E9R0Z0</accession>
<dbReference type="EMBL" id="GBXM01086165">
    <property type="protein sequence ID" value="JAH22412.1"/>
    <property type="molecule type" value="Transcribed_RNA"/>
</dbReference>
<sequence>MSGWDSPHAVAVSLSSTASLIKICSANLSGLTKKHHKC</sequence>
<dbReference type="AlphaFoldDB" id="A0A0E9R0Z0"/>
<reference evidence="1" key="2">
    <citation type="journal article" date="2015" name="Fish Shellfish Immunol.">
        <title>Early steps in the European eel (Anguilla anguilla)-Vibrio vulnificus interaction in the gills: Role of the RtxA13 toxin.</title>
        <authorList>
            <person name="Callol A."/>
            <person name="Pajuelo D."/>
            <person name="Ebbesson L."/>
            <person name="Teles M."/>
            <person name="MacKenzie S."/>
            <person name="Amaro C."/>
        </authorList>
    </citation>
    <scope>NUCLEOTIDE SEQUENCE</scope>
</reference>